<dbReference type="PANTHER" id="PTHR12911">
    <property type="entry name" value="SAD1/UNC-84-LIKE PROTEIN-RELATED"/>
    <property type="match status" value="1"/>
</dbReference>
<feature type="region of interest" description="Disordered" evidence="5">
    <location>
        <begin position="168"/>
        <end position="344"/>
    </location>
</feature>
<feature type="compositionally biased region" description="Acidic residues" evidence="5">
    <location>
        <begin position="207"/>
        <end position="221"/>
    </location>
</feature>
<evidence type="ECO:0000313" key="7">
    <source>
        <dbReference type="EMBL" id="KAG9321691.1"/>
    </source>
</evidence>
<feature type="compositionally biased region" description="Low complexity" evidence="5">
    <location>
        <begin position="1144"/>
        <end position="1155"/>
    </location>
</feature>
<evidence type="ECO:0000256" key="2">
    <source>
        <dbReference type="ARBA" id="ARBA00022692"/>
    </source>
</evidence>
<dbReference type="Gene3D" id="2.60.120.260">
    <property type="entry name" value="Galactose-binding domain-like"/>
    <property type="match status" value="1"/>
</dbReference>
<evidence type="ECO:0000313" key="8">
    <source>
        <dbReference type="Proteomes" id="UP000717515"/>
    </source>
</evidence>
<dbReference type="GO" id="GO:0034993">
    <property type="term" value="C:meiotic nuclear membrane microtubule tethering complex"/>
    <property type="evidence" value="ECO:0007669"/>
    <property type="project" value="TreeGrafter"/>
</dbReference>
<feature type="compositionally biased region" description="Polar residues" evidence="5">
    <location>
        <begin position="227"/>
        <end position="242"/>
    </location>
</feature>
<feature type="compositionally biased region" description="Basic and acidic residues" evidence="5">
    <location>
        <begin position="301"/>
        <end position="315"/>
    </location>
</feature>
<feature type="compositionally biased region" description="Basic residues" evidence="5">
    <location>
        <begin position="551"/>
        <end position="560"/>
    </location>
</feature>
<proteinExistence type="predicted"/>
<reference evidence="7" key="1">
    <citation type="submission" date="2021-07" db="EMBL/GenBank/DDBJ databases">
        <title>Draft genome of Mortierella alpina, strain LL118, isolated from an aspen leaf litter sample.</title>
        <authorList>
            <person name="Yang S."/>
            <person name="Vinatzer B.A."/>
        </authorList>
    </citation>
    <scope>NUCLEOTIDE SEQUENCE</scope>
    <source>
        <strain evidence="7">LL118</strain>
    </source>
</reference>
<feature type="compositionally biased region" description="Polar residues" evidence="5">
    <location>
        <begin position="1202"/>
        <end position="1216"/>
    </location>
</feature>
<feature type="compositionally biased region" description="Basic residues" evidence="5">
    <location>
        <begin position="392"/>
        <end position="402"/>
    </location>
</feature>
<name>A0A9P8A2S1_MORAP</name>
<dbReference type="PROSITE" id="PS51469">
    <property type="entry name" value="SUN"/>
    <property type="match status" value="1"/>
</dbReference>
<feature type="compositionally biased region" description="Basic and acidic residues" evidence="5">
    <location>
        <begin position="335"/>
        <end position="344"/>
    </location>
</feature>
<dbReference type="Pfam" id="PF07738">
    <property type="entry name" value="Sad1_UNC"/>
    <property type="match status" value="2"/>
</dbReference>
<dbReference type="InterPro" id="IPR045119">
    <property type="entry name" value="SUN1-5"/>
</dbReference>
<feature type="region of interest" description="Disordered" evidence="5">
    <location>
        <begin position="57"/>
        <end position="76"/>
    </location>
</feature>
<feature type="region of interest" description="Disordered" evidence="5">
    <location>
        <begin position="888"/>
        <end position="912"/>
    </location>
</feature>
<keyword evidence="4" id="KW-0472">Membrane</keyword>
<dbReference type="Proteomes" id="UP000717515">
    <property type="component" value="Unassembled WGS sequence"/>
</dbReference>
<feature type="compositionally biased region" description="Acidic residues" evidence="5">
    <location>
        <begin position="290"/>
        <end position="300"/>
    </location>
</feature>
<protein>
    <recommendedName>
        <fullName evidence="6">SUN domain-containing protein</fullName>
    </recommendedName>
</protein>
<dbReference type="InterPro" id="IPR012919">
    <property type="entry name" value="SUN_dom"/>
</dbReference>
<evidence type="ECO:0000256" key="4">
    <source>
        <dbReference type="ARBA" id="ARBA00023136"/>
    </source>
</evidence>
<feature type="region of interest" description="Disordered" evidence="5">
    <location>
        <begin position="81"/>
        <end position="156"/>
    </location>
</feature>
<evidence type="ECO:0000256" key="1">
    <source>
        <dbReference type="ARBA" id="ARBA00004370"/>
    </source>
</evidence>
<gene>
    <name evidence="7" type="ORF">KVV02_002159</name>
</gene>
<keyword evidence="2" id="KW-0812">Transmembrane</keyword>
<feature type="region of interest" description="Disordered" evidence="5">
    <location>
        <begin position="1202"/>
        <end position="1224"/>
    </location>
</feature>
<evidence type="ECO:0000256" key="3">
    <source>
        <dbReference type="ARBA" id="ARBA00022989"/>
    </source>
</evidence>
<dbReference type="EMBL" id="JAIFTL010000189">
    <property type="protein sequence ID" value="KAG9321691.1"/>
    <property type="molecule type" value="Genomic_DNA"/>
</dbReference>
<organism evidence="7 8">
    <name type="scientific">Mortierella alpina</name>
    <name type="common">Oleaginous fungus</name>
    <name type="synonym">Mortierella renispora</name>
    <dbReference type="NCBI Taxonomy" id="64518"/>
    <lineage>
        <taxon>Eukaryota</taxon>
        <taxon>Fungi</taxon>
        <taxon>Fungi incertae sedis</taxon>
        <taxon>Mucoromycota</taxon>
        <taxon>Mortierellomycotina</taxon>
        <taxon>Mortierellomycetes</taxon>
        <taxon>Mortierellales</taxon>
        <taxon>Mortierellaceae</taxon>
        <taxon>Mortierella</taxon>
    </lineage>
</organism>
<comment type="subcellular location">
    <subcellularLocation>
        <location evidence="1">Membrane</location>
    </subcellularLocation>
</comment>
<dbReference type="GO" id="GO:0043495">
    <property type="term" value="F:protein-membrane adaptor activity"/>
    <property type="evidence" value="ECO:0007669"/>
    <property type="project" value="TreeGrafter"/>
</dbReference>
<evidence type="ECO:0000259" key="6">
    <source>
        <dbReference type="PROSITE" id="PS51469"/>
    </source>
</evidence>
<feature type="compositionally biased region" description="Acidic residues" evidence="5">
    <location>
        <begin position="316"/>
        <end position="328"/>
    </location>
</feature>
<feature type="region of interest" description="Disordered" evidence="5">
    <location>
        <begin position="363"/>
        <end position="560"/>
    </location>
</feature>
<dbReference type="PANTHER" id="PTHR12911:SF8">
    <property type="entry name" value="KLAROID PROTEIN-RELATED"/>
    <property type="match status" value="1"/>
</dbReference>
<keyword evidence="3" id="KW-1133">Transmembrane helix</keyword>
<feature type="compositionally biased region" description="Basic and acidic residues" evidence="5">
    <location>
        <begin position="1156"/>
        <end position="1172"/>
    </location>
</feature>
<feature type="compositionally biased region" description="Polar residues" evidence="5">
    <location>
        <begin position="407"/>
        <end position="428"/>
    </location>
</feature>
<sequence>MTRTRGNIAIDNSPLYTTVDNLILPGVIGATVEGPKTPIRSPKARRVYNYFAANQHTPADGDYNDSNGNMTLPHVSDGGSFPFHRMSETSHRRDTMATSRYVDAEVPLENRVSAGGRRGHSSDDPDDMEDDPQHGYSTPREGKRYRKNFRPHDTPIALSKRAFSLHTRNHSNGQRSDGHASPSLRHSSPHQRHLTLGVQEMASSESSGDEDDDEDGDDGQEEGARDTFTSRTPTRGASQETAQRVPVSLELDMDQETFSQEMEDDRGTRYESTQPLHYRAASLQDHSGEEGLDIGDYEDELYPHERLRGHSHEADGAEDNMEASDEEGMAAQLAHEAEEQRKEREQLGFIKRWASLLRKQRDEFGWGTPKRQPGYQSPSSESDSGRSFTSARVRKGFPRRRNPSAPPLNQTSTSPRTPSPIKRTTSNTPKKDIFSVPSMRQMDSGIGGSQDSYDEQYEDTHEMEDEDDQIDQEPFQPLLRLSSSARRRRLNQDAEDAVYESQLETDEHQDLSEDGDTFEDNSRHPSSFGRRASNTSQVEHRRRAVREPLNGRRHTQPSPKHRRVYPWHVIWRMIQGYGRSLEDFLHNAAITIQLWLWIALSWIRFTVEWPWSQRHRLRSTVTSWVDTGVDSGLLSPGTLFGVVVLILVLWGGHSLGFGELSSDSAALQKRQGCDNDTLVVQNPTTDGGVLKGMVSSARDKFSWSSSQVDPQEQLRPRFSWRKWIPHVPSVDVWVPASWKSTSSSSSSSSSSSNRIQIPTDHIQSFEELQSRIEMIQKALDDLNKADDQLGKDSKEKFDHLSDWVSGVERQLNRVSEEVKSLRAYVKEGDWIKQTIKLIHDEIPSQLVVPRDPRTGKLSIPSEFWDKARELFMTSEQVQKLVHDQVALQDQESQDQPDPSSSSGRLSWKSRSGVKKAGKTARWEDYLQENESAMAAFVEDRMSMVSKGVFLNLVKEEAHQIWQGLEKKVVALLERQGKLQGKHAPSRAGGQHKSSPDDNTLRPLTEVERELIAELIDEALDKYSADAMAKPDYALFTAGGRIIPGLTSPNYRAVGTFNILGRIGARMFQPLARKKALEPDMHAGECWPMEGSSGQLAIRLAREIVVTEVTIEHADPSVVLDLTSAPREIEVWSLREGDTASKQQPEAPEGSSASSGGEDKEEQKREGTQDEHSSTTATRKTTRWNVGIPWPGSTLLTSFEYEASTTTPKKGNEGSTEMTRKPKSRQTFAIPLSKQTTSSVGVALRIKSNWGHPKYTCVYRVRVHGYEPEAAQKSS</sequence>
<feature type="region of interest" description="Disordered" evidence="5">
    <location>
        <begin position="1135"/>
        <end position="1186"/>
    </location>
</feature>
<feature type="compositionally biased region" description="Polar residues" evidence="5">
    <location>
        <begin position="374"/>
        <end position="390"/>
    </location>
</feature>
<accession>A0A9P8A2S1</accession>
<feature type="compositionally biased region" description="Acidic residues" evidence="5">
    <location>
        <begin position="452"/>
        <end position="471"/>
    </location>
</feature>
<feature type="compositionally biased region" description="Basic and acidic residues" evidence="5">
    <location>
        <begin position="85"/>
        <end position="95"/>
    </location>
</feature>
<dbReference type="AlphaFoldDB" id="A0A9P8A2S1"/>
<feature type="compositionally biased region" description="Low complexity" evidence="5">
    <location>
        <begin position="888"/>
        <end position="910"/>
    </location>
</feature>
<comment type="caution">
    <text evidence="7">The sequence shown here is derived from an EMBL/GenBank/DDBJ whole genome shotgun (WGS) entry which is preliminary data.</text>
</comment>
<feature type="region of interest" description="Disordered" evidence="5">
    <location>
        <begin position="979"/>
        <end position="1001"/>
    </location>
</feature>
<evidence type="ECO:0000256" key="5">
    <source>
        <dbReference type="SAM" id="MobiDB-lite"/>
    </source>
</evidence>
<feature type="domain" description="SUN" evidence="6">
    <location>
        <begin position="1038"/>
        <end position="1267"/>
    </location>
</feature>